<sequence>MLYGIQKHLIDEVWDEVRPWIAAACKRNRGKYDENDIRIGLLEGEDQLWIWRTETAYAIGITRLCNYPKQRVCTIRIVTGTNAAEWQDQAMPVIRQWAKANGCAAMELCARKGWARRLKKQGFEMTHVYLEVAL</sequence>
<evidence type="ECO:0000313" key="2">
    <source>
        <dbReference type="Proteomes" id="UP000245712"/>
    </source>
</evidence>
<dbReference type="Proteomes" id="UP000245712">
    <property type="component" value="Unassembled WGS sequence"/>
</dbReference>
<proteinExistence type="predicted"/>
<evidence type="ECO:0008006" key="3">
    <source>
        <dbReference type="Google" id="ProtNLM"/>
    </source>
</evidence>
<keyword evidence="2" id="KW-1185">Reference proteome</keyword>
<organism evidence="1 2">
    <name type="scientific">Paraburkholderia unamae</name>
    <dbReference type="NCBI Taxonomy" id="219649"/>
    <lineage>
        <taxon>Bacteria</taxon>
        <taxon>Pseudomonadati</taxon>
        <taxon>Pseudomonadota</taxon>
        <taxon>Betaproteobacteria</taxon>
        <taxon>Burkholderiales</taxon>
        <taxon>Burkholderiaceae</taxon>
        <taxon>Paraburkholderia</taxon>
    </lineage>
</organism>
<gene>
    <name evidence="1" type="ORF">C7402_115224</name>
</gene>
<dbReference type="EMBL" id="QEOB01000015">
    <property type="protein sequence ID" value="PVX77165.1"/>
    <property type="molecule type" value="Genomic_DNA"/>
</dbReference>
<reference evidence="1 2" key="1">
    <citation type="submission" date="2018-05" db="EMBL/GenBank/DDBJ databases">
        <title>Genomic Encyclopedia of Type Strains, Phase IV (KMG-V): Genome sequencing to study the core and pangenomes of soil and plant-associated prokaryotes.</title>
        <authorList>
            <person name="Whitman W."/>
        </authorList>
    </citation>
    <scope>NUCLEOTIDE SEQUENCE [LARGE SCALE GENOMIC DNA]</scope>
    <source>
        <strain evidence="1 2">SCZa-39</strain>
    </source>
</reference>
<dbReference type="RefSeq" id="WP_116613102.1">
    <property type="nucleotide sequence ID" value="NZ_QEOB01000015.1"/>
</dbReference>
<protein>
    <recommendedName>
        <fullName evidence="3">N-acetyltransferase domain-containing protein</fullName>
    </recommendedName>
</protein>
<accession>A0ABX5KLD5</accession>
<comment type="caution">
    <text evidence="1">The sequence shown here is derived from an EMBL/GenBank/DDBJ whole genome shotgun (WGS) entry which is preliminary data.</text>
</comment>
<name>A0ABX5KLD5_9BURK</name>
<evidence type="ECO:0000313" key="1">
    <source>
        <dbReference type="EMBL" id="PVX77165.1"/>
    </source>
</evidence>